<feature type="signal peptide" evidence="2">
    <location>
        <begin position="1"/>
        <end position="22"/>
    </location>
</feature>
<dbReference type="CDD" id="cd12797">
    <property type="entry name" value="M23_peptidase"/>
    <property type="match status" value="1"/>
</dbReference>
<dbReference type="GO" id="GO:0016787">
    <property type="term" value="F:hydrolase activity"/>
    <property type="evidence" value="ECO:0007669"/>
    <property type="project" value="UniProtKB-KW"/>
</dbReference>
<dbReference type="InterPro" id="IPR050570">
    <property type="entry name" value="Cell_wall_metabolism_enzyme"/>
</dbReference>
<keyword evidence="4" id="KW-0378">Hydrolase</keyword>
<feature type="domain" description="M23ase beta-sheet core" evidence="3">
    <location>
        <begin position="245"/>
        <end position="342"/>
    </location>
</feature>
<comment type="caution">
    <text evidence="4">The sequence shown here is derived from an EMBL/GenBank/DDBJ whole genome shotgun (WGS) entry which is preliminary data.</text>
</comment>
<evidence type="ECO:0000313" key="5">
    <source>
        <dbReference type="Proteomes" id="UP001550850"/>
    </source>
</evidence>
<dbReference type="RefSeq" id="WP_108956645.1">
    <property type="nucleotide sequence ID" value="NZ_BEVZ01000008.1"/>
</dbReference>
<dbReference type="InterPro" id="IPR011055">
    <property type="entry name" value="Dup_hybrid_motif"/>
</dbReference>
<dbReference type="PANTHER" id="PTHR21666">
    <property type="entry name" value="PEPTIDASE-RELATED"/>
    <property type="match status" value="1"/>
</dbReference>
<dbReference type="EC" id="3.4.-.-" evidence="4"/>
<dbReference type="InterPro" id="IPR016047">
    <property type="entry name" value="M23ase_b-sheet_dom"/>
</dbReference>
<accession>A0ABV2YD59</accession>
<sequence>MPSPRRALPLVPVLLCTLAALAVPRAAAEEGRGLAGPPDDGGLSTRVARLHREAARATDRYEADARRLVQERARAGKLDRLLARKRQEAQVIREDVGRYARAQYRAGGGLPVTAQILLSGDARSLMAGQRALWNADLALQNVIDRSRRAERRLAEERRKAEERRRRLEKHSAELDGTRQRIRSTLEEAQALLQSRADASVAAGSCRGPVRLEQPGPPTPGTWVAPVEEYALSAGFGQGGVRWASRHTGQDFAVPIGTPVRAVGEGRVVRVSCGGPFGIEVVLEHPGGFFTQYAHLAAVTVDQGQRVAAGQWIAQSGTSGNSTGPHLHFEVRVTPRSGSALDPVPWLASHGVPLG</sequence>
<feature type="chain" id="PRO_5045574176" evidence="2">
    <location>
        <begin position="23"/>
        <end position="354"/>
    </location>
</feature>
<name>A0ABV2YD59_9ACTN</name>
<evidence type="ECO:0000313" key="4">
    <source>
        <dbReference type="EMBL" id="MEU3553669.1"/>
    </source>
</evidence>
<evidence type="ECO:0000256" key="1">
    <source>
        <dbReference type="SAM" id="MobiDB-lite"/>
    </source>
</evidence>
<dbReference type="Pfam" id="PF01551">
    <property type="entry name" value="Peptidase_M23"/>
    <property type="match status" value="1"/>
</dbReference>
<keyword evidence="5" id="KW-1185">Reference proteome</keyword>
<dbReference type="SUPFAM" id="SSF51261">
    <property type="entry name" value="Duplicated hybrid motif"/>
    <property type="match status" value="1"/>
</dbReference>
<dbReference type="Proteomes" id="UP001550850">
    <property type="component" value="Unassembled WGS sequence"/>
</dbReference>
<protein>
    <submittedName>
        <fullName evidence="4">M23 family metallopeptidase</fullName>
        <ecNumber evidence="4">3.4.-.-</ecNumber>
    </submittedName>
</protein>
<keyword evidence="2" id="KW-0732">Signal</keyword>
<dbReference type="EMBL" id="JBEZUR010000005">
    <property type="protein sequence ID" value="MEU3553669.1"/>
    <property type="molecule type" value="Genomic_DNA"/>
</dbReference>
<dbReference type="PANTHER" id="PTHR21666:SF270">
    <property type="entry name" value="MUREIN HYDROLASE ACTIVATOR ENVC"/>
    <property type="match status" value="1"/>
</dbReference>
<evidence type="ECO:0000256" key="2">
    <source>
        <dbReference type="SAM" id="SignalP"/>
    </source>
</evidence>
<reference evidence="4 5" key="1">
    <citation type="submission" date="2024-06" db="EMBL/GenBank/DDBJ databases">
        <title>The Natural Products Discovery Center: Release of the First 8490 Sequenced Strains for Exploring Actinobacteria Biosynthetic Diversity.</title>
        <authorList>
            <person name="Kalkreuter E."/>
            <person name="Kautsar S.A."/>
            <person name="Yang D."/>
            <person name="Bader C.D."/>
            <person name="Teijaro C.N."/>
            <person name="Fluegel L."/>
            <person name="Davis C.M."/>
            <person name="Simpson J.R."/>
            <person name="Lauterbach L."/>
            <person name="Steele A.D."/>
            <person name="Gui C."/>
            <person name="Meng S."/>
            <person name="Li G."/>
            <person name="Viehrig K."/>
            <person name="Ye F."/>
            <person name="Su P."/>
            <person name="Kiefer A.F."/>
            <person name="Nichols A."/>
            <person name="Cepeda A.J."/>
            <person name="Yan W."/>
            <person name="Fan B."/>
            <person name="Jiang Y."/>
            <person name="Adhikari A."/>
            <person name="Zheng C.-J."/>
            <person name="Schuster L."/>
            <person name="Cowan T.M."/>
            <person name="Smanski M.J."/>
            <person name="Chevrette M.G."/>
            <person name="De Carvalho L.P.S."/>
            <person name="Shen B."/>
        </authorList>
    </citation>
    <scope>NUCLEOTIDE SEQUENCE [LARGE SCALE GENOMIC DNA]</scope>
    <source>
        <strain evidence="4 5">NPDC038104</strain>
    </source>
</reference>
<feature type="region of interest" description="Disordered" evidence="1">
    <location>
        <begin position="150"/>
        <end position="178"/>
    </location>
</feature>
<gene>
    <name evidence="4" type="ORF">AB0E65_05435</name>
</gene>
<dbReference type="Gene3D" id="2.70.70.10">
    <property type="entry name" value="Glucose Permease (Domain IIA)"/>
    <property type="match status" value="1"/>
</dbReference>
<proteinExistence type="predicted"/>
<organism evidence="4 5">
    <name type="scientific">Streptomyces fragilis</name>
    <dbReference type="NCBI Taxonomy" id="67301"/>
    <lineage>
        <taxon>Bacteria</taxon>
        <taxon>Bacillati</taxon>
        <taxon>Actinomycetota</taxon>
        <taxon>Actinomycetes</taxon>
        <taxon>Kitasatosporales</taxon>
        <taxon>Streptomycetaceae</taxon>
        <taxon>Streptomyces</taxon>
    </lineage>
</organism>
<evidence type="ECO:0000259" key="3">
    <source>
        <dbReference type="Pfam" id="PF01551"/>
    </source>
</evidence>